<sequence length="130" mass="14322">MGTGNDKDGLSTLVAETSKSFTSDQSGKSPNTLSINGHKVDEIVWLKKFIQVRESHLKSPKEKGNQGGNAWAQTTYRTKSYSYIIDQGQFMFGNSAKILDNDGNPMTVNCATGITPKRRRGMDGTPIKRH</sequence>
<evidence type="ECO:0000256" key="1">
    <source>
        <dbReference type="SAM" id="MobiDB-lite"/>
    </source>
</evidence>
<evidence type="ECO:0000313" key="3">
    <source>
        <dbReference type="Proteomes" id="UP001143981"/>
    </source>
</evidence>
<gene>
    <name evidence="2" type="ORF">LPJ61_005736</name>
</gene>
<organism evidence="2 3">
    <name type="scientific">Coemansia biformis</name>
    <dbReference type="NCBI Taxonomy" id="1286918"/>
    <lineage>
        <taxon>Eukaryota</taxon>
        <taxon>Fungi</taxon>
        <taxon>Fungi incertae sedis</taxon>
        <taxon>Zoopagomycota</taxon>
        <taxon>Kickxellomycotina</taxon>
        <taxon>Kickxellomycetes</taxon>
        <taxon>Kickxellales</taxon>
        <taxon>Kickxellaceae</taxon>
        <taxon>Coemansia</taxon>
    </lineage>
</organism>
<feature type="region of interest" description="Disordered" evidence="1">
    <location>
        <begin position="1"/>
        <end position="34"/>
    </location>
</feature>
<reference evidence="2" key="1">
    <citation type="submission" date="2022-07" db="EMBL/GenBank/DDBJ databases">
        <title>Phylogenomic reconstructions and comparative analyses of Kickxellomycotina fungi.</title>
        <authorList>
            <person name="Reynolds N.K."/>
            <person name="Stajich J.E."/>
            <person name="Barry K."/>
            <person name="Grigoriev I.V."/>
            <person name="Crous P."/>
            <person name="Smith M.E."/>
        </authorList>
    </citation>
    <scope>NUCLEOTIDE SEQUENCE</scope>
    <source>
        <strain evidence="2">BCRC 34381</strain>
    </source>
</reference>
<dbReference type="AlphaFoldDB" id="A0A9W8CUA0"/>
<comment type="caution">
    <text evidence="2">The sequence shown here is derived from an EMBL/GenBank/DDBJ whole genome shotgun (WGS) entry which is preliminary data.</text>
</comment>
<dbReference type="Gene3D" id="1.20.141.10">
    <property type="entry name" value="Chitosanase, subunit A, domain 1"/>
    <property type="match status" value="1"/>
</dbReference>
<dbReference type="OrthoDB" id="76114at2759"/>
<feature type="compositionally biased region" description="Polar residues" evidence="1">
    <location>
        <begin position="14"/>
        <end position="34"/>
    </location>
</feature>
<protein>
    <submittedName>
        <fullName evidence="2">Uncharacterized protein</fullName>
    </submittedName>
</protein>
<name>A0A9W8CUA0_9FUNG</name>
<feature type="region of interest" description="Disordered" evidence="1">
    <location>
        <begin position="110"/>
        <end position="130"/>
    </location>
</feature>
<proteinExistence type="predicted"/>
<accession>A0A9W8CUA0</accession>
<keyword evidence="3" id="KW-1185">Reference proteome</keyword>
<evidence type="ECO:0000313" key="2">
    <source>
        <dbReference type="EMBL" id="KAJ1724466.1"/>
    </source>
</evidence>
<dbReference type="EMBL" id="JANBOI010002111">
    <property type="protein sequence ID" value="KAJ1724466.1"/>
    <property type="molecule type" value="Genomic_DNA"/>
</dbReference>
<dbReference type="Proteomes" id="UP001143981">
    <property type="component" value="Unassembled WGS sequence"/>
</dbReference>